<feature type="region of interest" description="Disordered" evidence="1">
    <location>
        <begin position="1"/>
        <end position="27"/>
    </location>
</feature>
<evidence type="ECO:0000313" key="2">
    <source>
        <dbReference type="EMBL" id="KAF2001138.1"/>
    </source>
</evidence>
<reference evidence="2" key="1">
    <citation type="journal article" date="2020" name="Stud. Mycol.">
        <title>101 Dothideomycetes genomes: a test case for predicting lifestyles and emergence of pathogens.</title>
        <authorList>
            <person name="Haridas S."/>
            <person name="Albert R."/>
            <person name="Binder M."/>
            <person name="Bloem J."/>
            <person name="Labutti K."/>
            <person name="Salamov A."/>
            <person name="Andreopoulos B."/>
            <person name="Baker S."/>
            <person name="Barry K."/>
            <person name="Bills G."/>
            <person name="Bluhm B."/>
            <person name="Cannon C."/>
            <person name="Castanera R."/>
            <person name="Culley D."/>
            <person name="Daum C."/>
            <person name="Ezra D."/>
            <person name="Gonzalez J."/>
            <person name="Henrissat B."/>
            <person name="Kuo A."/>
            <person name="Liang C."/>
            <person name="Lipzen A."/>
            <person name="Lutzoni F."/>
            <person name="Magnuson J."/>
            <person name="Mondo S."/>
            <person name="Nolan M."/>
            <person name="Ohm R."/>
            <person name="Pangilinan J."/>
            <person name="Park H.-J."/>
            <person name="Ramirez L."/>
            <person name="Alfaro M."/>
            <person name="Sun H."/>
            <person name="Tritt A."/>
            <person name="Yoshinaga Y."/>
            <person name="Zwiers L.-H."/>
            <person name="Turgeon B."/>
            <person name="Goodwin S."/>
            <person name="Spatafora J."/>
            <person name="Crous P."/>
            <person name="Grigoriev I."/>
        </authorList>
    </citation>
    <scope>NUCLEOTIDE SEQUENCE</scope>
    <source>
        <strain evidence="2">CBS 123094</strain>
    </source>
</reference>
<accession>A0A6A5WJE2</accession>
<feature type="region of interest" description="Disordered" evidence="1">
    <location>
        <begin position="40"/>
        <end position="107"/>
    </location>
</feature>
<dbReference type="Proteomes" id="UP000799779">
    <property type="component" value="Unassembled WGS sequence"/>
</dbReference>
<proteinExistence type="predicted"/>
<feature type="compositionally biased region" description="Polar residues" evidence="1">
    <location>
        <begin position="1"/>
        <end position="10"/>
    </location>
</feature>
<sequence>MHRNAKATTKSTHDTHHLPPPNPFAGNLIRIAGHPLKCNIASPSPLRTPHSAPPLMLQPDQPTKPSCFSHRGKSKRRDPPWRRAQGPGMTGETMCGDVSGFGAEGAR</sequence>
<dbReference type="AlphaFoldDB" id="A0A6A5WJE2"/>
<gene>
    <name evidence="2" type="ORF">P154DRAFT_521866</name>
</gene>
<evidence type="ECO:0000313" key="3">
    <source>
        <dbReference type="Proteomes" id="UP000799779"/>
    </source>
</evidence>
<protein>
    <submittedName>
        <fullName evidence="2">Uncharacterized protein</fullName>
    </submittedName>
</protein>
<dbReference type="EMBL" id="ML977584">
    <property type="protein sequence ID" value="KAF2001138.1"/>
    <property type="molecule type" value="Genomic_DNA"/>
</dbReference>
<name>A0A6A5WJE2_9PLEO</name>
<evidence type="ECO:0000256" key="1">
    <source>
        <dbReference type="SAM" id="MobiDB-lite"/>
    </source>
</evidence>
<organism evidence="2 3">
    <name type="scientific">Amniculicola lignicola CBS 123094</name>
    <dbReference type="NCBI Taxonomy" id="1392246"/>
    <lineage>
        <taxon>Eukaryota</taxon>
        <taxon>Fungi</taxon>
        <taxon>Dikarya</taxon>
        <taxon>Ascomycota</taxon>
        <taxon>Pezizomycotina</taxon>
        <taxon>Dothideomycetes</taxon>
        <taxon>Pleosporomycetidae</taxon>
        <taxon>Pleosporales</taxon>
        <taxon>Amniculicolaceae</taxon>
        <taxon>Amniculicola</taxon>
    </lineage>
</organism>
<keyword evidence="3" id="KW-1185">Reference proteome</keyword>